<evidence type="ECO:0000313" key="3">
    <source>
        <dbReference type="EMBL" id="SMY21640.1"/>
    </source>
</evidence>
<accession>A0A1Y6LE49</accession>
<feature type="coiled-coil region" evidence="1">
    <location>
        <begin position="48"/>
        <end position="75"/>
    </location>
</feature>
<evidence type="ECO:0000256" key="1">
    <source>
        <dbReference type="SAM" id="Coils"/>
    </source>
</evidence>
<evidence type="ECO:0000256" key="2">
    <source>
        <dbReference type="SAM" id="MobiDB-lite"/>
    </source>
</evidence>
<proteinExistence type="predicted"/>
<dbReference type="Proteomes" id="UP000215453">
    <property type="component" value="Chromosome 2"/>
</dbReference>
<reference evidence="3 4" key="1">
    <citation type="submission" date="2016-10" db="EMBL/GenBank/DDBJ databases">
        <authorList>
            <person name="Varghese N."/>
        </authorList>
    </citation>
    <scope>NUCLEOTIDE SEQUENCE [LARGE SCALE GENOMIC DNA]</scope>
</reference>
<gene>
    <name evidence="3" type="ORF">ZT1A5_G3078</name>
</gene>
<dbReference type="EMBL" id="LT882677">
    <property type="protein sequence ID" value="SMY21640.1"/>
    <property type="molecule type" value="Genomic_DNA"/>
</dbReference>
<evidence type="ECO:0000313" key="4">
    <source>
        <dbReference type="Proteomes" id="UP000215453"/>
    </source>
</evidence>
<name>A0A1Y6LE49_ZYMTR</name>
<evidence type="ECO:0008006" key="5">
    <source>
        <dbReference type="Google" id="ProtNLM"/>
    </source>
</evidence>
<dbReference type="AlphaFoldDB" id="A0A1Y6LE49"/>
<sequence>MPPDVPPDMETDGLTMRLLALVQYCEGPKAAEIRHVMSKLPLAAYRERGTAEKELAKLKQENDDLKQKLANLSAPAGRDPRNRFQGDQALHDLRALPQQNPLGVPNMQHSQPLQSRPAQTLPLSIPNAQLPGGPQSAHRNTSPTSSDLFPDRAAKRLRIDSPQGATLRRPACTGCFQNNLVCDGRVVCSACRDRRYGCEYRSCRDGATCADGTCSRLHPGQWDEQAEPDRKIKRFT</sequence>
<feature type="compositionally biased region" description="Polar residues" evidence="2">
    <location>
        <begin position="98"/>
        <end position="122"/>
    </location>
</feature>
<protein>
    <recommendedName>
        <fullName evidence="5">Zn(2)-C6 fungal-type domain-containing protein</fullName>
    </recommendedName>
</protein>
<organism evidence="3 4">
    <name type="scientific">Zymoseptoria tritici ST99CH_1A5</name>
    <dbReference type="NCBI Taxonomy" id="1276529"/>
    <lineage>
        <taxon>Eukaryota</taxon>
        <taxon>Fungi</taxon>
        <taxon>Dikarya</taxon>
        <taxon>Ascomycota</taxon>
        <taxon>Pezizomycotina</taxon>
        <taxon>Dothideomycetes</taxon>
        <taxon>Dothideomycetidae</taxon>
        <taxon>Mycosphaerellales</taxon>
        <taxon>Mycosphaerellaceae</taxon>
        <taxon>Zymoseptoria</taxon>
    </lineage>
</organism>
<feature type="compositionally biased region" description="Polar residues" evidence="2">
    <location>
        <begin position="137"/>
        <end position="147"/>
    </location>
</feature>
<keyword evidence="1" id="KW-0175">Coiled coil</keyword>
<feature type="region of interest" description="Disordered" evidence="2">
    <location>
        <begin position="98"/>
        <end position="151"/>
    </location>
</feature>